<evidence type="ECO:0008006" key="4">
    <source>
        <dbReference type="Google" id="ProtNLM"/>
    </source>
</evidence>
<dbReference type="InterPro" id="IPR025058">
    <property type="entry name" value="DUF3995"/>
</dbReference>
<sequence>MAPDRTTPALLRDWPVYGACACAVAYGALKLHWALGGSTLMAESPLPREAIDDLLAREPGTVVGHWVSVGLAAAAALAAVATTRPWFRVFPRWLVLAGTWGLAALMVLRGVGQIVGGIQRLVIGVSPQTEYTVRWDLFLWSPFFIAWGVCWAVLGWRCFRGPR</sequence>
<name>A0A8J4A284_9ACTN</name>
<feature type="transmembrane region" description="Helical" evidence="1">
    <location>
        <begin position="63"/>
        <end position="81"/>
    </location>
</feature>
<protein>
    <recommendedName>
        <fullName evidence="4">DUF3995 domain-containing protein</fullName>
    </recommendedName>
</protein>
<feature type="transmembrane region" description="Helical" evidence="1">
    <location>
        <begin position="138"/>
        <end position="159"/>
    </location>
</feature>
<dbReference type="AlphaFoldDB" id="A0A8J4A284"/>
<proteinExistence type="predicted"/>
<keyword evidence="3" id="KW-1185">Reference proteome</keyword>
<feature type="transmembrane region" description="Helical" evidence="1">
    <location>
        <begin position="93"/>
        <end position="118"/>
    </location>
</feature>
<evidence type="ECO:0000313" key="2">
    <source>
        <dbReference type="EMBL" id="GIJ73831.1"/>
    </source>
</evidence>
<comment type="caution">
    <text evidence="2">The sequence shown here is derived from an EMBL/GenBank/DDBJ whole genome shotgun (WGS) entry which is preliminary data.</text>
</comment>
<dbReference type="EMBL" id="BOPH01000125">
    <property type="protein sequence ID" value="GIJ73831.1"/>
    <property type="molecule type" value="Genomic_DNA"/>
</dbReference>
<organism evidence="2 3">
    <name type="scientific">Virgisporangium ochraceum</name>
    <dbReference type="NCBI Taxonomy" id="65505"/>
    <lineage>
        <taxon>Bacteria</taxon>
        <taxon>Bacillati</taxon>
        <taxon>Actinomycetota</taxon>
        <taxon>Actinomycetes</taxon>
        <taxon>Micromonosporales</taxon>
        <taxon>Micromonosporaceae</taxon>
        <taxon>Virgisporangium</taxon>
    </lineage>
</organism>
<gene>
    <name evidence="2" type="ORF">Voc01_087480</name>
</gene>
<keyword evidence="1" id="KW-0472">Membrane</keyword>
<reference evidence="2" key="1">
    <citation type="submission" date="2021-01" db="EMBL/GenBank/DDBJ databases">
        <title>Whole genome shotgun sequence of Virgisporangium ochraceum NBRC 16418.</title>
        <authorList>
            <person name="Komaki H."/>
            <person name="Tamura T."/>
        </authorList>
    </citation>
    <scope>NUCLEOTIDE SEQUENCE</scope>
    <source>
        <strain evidence="2">NBRC 16418</strain>
    </source>
</reference>
<evidence type="ECO:0000256" key="1">
    <source>
        <dbReference type="SAM" id="Phobius"/>
    </source>
</evidence>
<keyword evidence="1" id="KW-0812">Transmembrane</keyword>
<keyword evidence="1" id="KW-1133">Transmembrane helix</keyword>
<dbReference type="Pfam" id="PF13160">
    <property type="entry name" value="DUF3995"/>
    <property type="match status" value="1"/>
</dbReference>
<evidence type="ECO:0000313" key="3">
    <source>
        <dbReference type="Proteomes" id="UP000635606"/>
    </source>
</evidence>
<accession>A0A8J4A284</accession>
<dbReference type="RefSeq" id="WP_203933645.1">
    <property type="nucleotide sequence ID" value="NZ_BOPH01000125.1"/>
</dbReference>
<dbReference type="Proteomes" id="UP000635606">
    <property type="component" value="Unassembled WGS sequence"/>
</dbReference>